<dbReference type="SMART" id="SM00382">
    <property type="entry name" value="AAA"/>
    <property type="match status" value="1"/>
</dbReference>
<keyword evidence="2" id="KW-0813">Transport</keyword>
<dbReference type="CDD" id="cd03293">
    <property type="entry name" value="ABC_NrtD_SsuB_transporters"/>
    <property type="match status" value="1"/>
</dbReference>
<evidence type="ECO:0000256" key="2">
    <source>
        <dbReference type="ARBA" id="ARBA00022448"/>
    </source>
</evidence>
<dbReference type="InterPro" id="IPR003593">
    <property type="entry name" value="AAA+_ATPase"/>
</dbReference>
<dbReference type="GO" id="GO:0005524">
    <property type="term" value="F:ATP binding"/>
    <property type="evidence" value="ECO:0007669"/>
    <property type="project" value="UniProtKB-KW"/>
</dbReference>
<dbReference type="InterPro" id="IPR017871">
    <property type="entry name" value="ABC_transporter-like_CS"/>
</dbReference>
<dbReference type="STRING" id="32040.SAMN04489710_11733"/>
<dbReference type="PANTHER" id="PTHR42788:SF19">
    <property type="entry name" value="ALIPHATIC SULFONATES IMPORT ATP-BINDING PROTEIN SSUB 2"/>
    <property type="match status" value="1"/>
</dbReference>
<proteinExistence type="inferred from homology"/>
<dbReference type="OrthoDB" id="8683598at2"/>
<dbReference type="SUPFAM" id="SSF52540">
    <property type="entry name" value="P-loop containing nucleoside triphosphate hydrolases"/>
    <property type="match status" value="1"/>
</dbReference>
<dbReference type="InterPro" id="IPR050166">
    <property type="entry name" value="ABC_transporter_ATP-bind"/>
</dbReference>
<dbReference type="GO" id="GO:0016887">
    <property type="term" value="F:ATP hydrolysis activity"/>
    <property type="evidence" value="ECO:0007669"/>
    <property type="project" value="InterPro"/>
</dbReference>
<dbReference type="PROSITE" id="PS00211">
    <property type="entry name" value="ABC_TRANSPORTER_1"/>
    <property type="match status" value="1"/>
</dbReference>
<gene>
    <name evidence="7" type="ORF">SAMN04489710_11733</name>
</gene>
<feature type="domain" description="ABC transporter" evidence="6">
    <location>
        <begin position="26"/>
        <end position="254"/>
    </location>
</feature>
<evidence type="ECO:0000313" key="8">
    <source>
        <dbReference type="Proteomes" id="UP000199517"/>
    </source>
</evidence>
<keyword evidence="8" id="KW-1185">Reference proteome</keyword>
<dbReference type="InterPro" id="IPR003439">
    <property type="entry name" value="ABC_transporter-like_ATP-bd"/>
</dbReference>
<dbReference type="PANTHER" id="PTHR42788">
    <property type="entry name" value="TAURINE IMPORT ATP-BINDING PROTEIN-RELATED"/>
    <property type="match status" value="1"/>
</dbReference>
<name>A0A1I1YDX7_9BURK</name>
<keyword evidence="3" id="KW-0472">Membrane</keyword>
<keyword evidence="3" id="KW-1003">Cell membrane</keyword>
<evidence type="ECO:0000256" key="1">
    <source>
        <dbReference type="ARBA" id="ARBA00005417"/>
    </source>
</evidence>
<accession>A0A1I1YDX7</accession>
<dbReference type="Gene3D" id="3.40.50.300">
    <property type="entry name" value="P-loop containing nucleotide triphosphate hydrolases"/>
    <property type="match status" value="1"/>
</dbReference>
<reference evidence="8" key="1">
    <citation type="submission" date="2016-10" db="EMBL/GenBank/DDBJ databases">
        <authorList>
            <person name="Varghese N."/>
            <person name="Submissions S."/>
        </authorList>
    </citation>
    <scope>NUCLEOTIDE SEQUENCE [LARGE SCALE GENOMIC DNA]</scope>
    <source>
        <strain evidence="8">DSM 7481</strain>
    </source>
</reference>
<evidence type="ECO:0000256" key="4">
    <source>
        <dbReference type="ARBA" id="ARBA00022741"/>
    </source>
</evidence>
<evidence type="ECO:0000256" key="3">
    <source>
        <dbReference type="ARBA" id="ARBA00022475"/>
    </source>
</evidence>
<organism evidence="7 8">
    <name type="scientific">Paracidovorax konjaci</name>
    <dbReference type="NCBI Taxonomy" id="32040"/>
    <lineage>
        <taxon>Bacteria</taxon>
        <taxon>Pseudomonadati</taxon>
        <taxon>Pseudomonadota</taxon>
        <taxon>Betaproteobacteria</taxon>
        <taxon>Burkholderiales</taxon>
        <taxon>Comamonadaceae</taxon>
        <taxon>Paracidovorax</taxon>
    </lineage>
</organism>
<evidence type="ECO:0000256" key="5">
    <source>
        <dbReference type="ARBA" id="ARBA00022840"/>
    </source>
</evidence>
<dbReference type="Pfam" id="PF00005">
    <property type="entry name" value="ABC_tran"/>
    <property type="match status" value="1"/>
</dbReference>
<dbReference type="InterPro" id="IPR027417">
    <property type="entry name" value="P-loop_NTPase"/>
</dbReference>
<dbReference type="PROSITE" id="PS50893">
    <property type="entry name" value="ABC_TRANSPORTER_2"/>
    <property type="match status" value="1"/>
</dbReference>
<sequence>MPTDPQAQVPQVQARADAVPSSAPFLEIDGATFAYPGRPPAVDGVRWRVGAGELHCLVGRSGCGKTTLLQLAAGLLRPQSGTVRLQGGPVPAPGPWLGFMFQAPTLLDWRSVIDNVLLPVSLQRRPQPRDVERASALLEQLGLAGHAHHHPRQLSGGQQSRVALARAMVLEPALLLLDEPFAALDAITRADQQDDLLRTCRRHGTTVLFVTHDITEAVYLGDRIAVMHAGRVAADIRVDLPAPRTQAMRHEAPFNHLCARVRAAMDGVDGMGAAA</sequence>
<keyword evidence="4" id="KW-0547">Nucleotide-binding</keyword>
<dbReference type="RefSeq" id="WP_092956495.1">
    <property type="nucleotide sequence ID" value="NZ_FOMQ01000017.1"/>
</dbReference>
<comment type="similarity">
    <text evidence="1">Belongs to the ABC transporter superfamily.</text>
</comment>
<keyword evidence="5 7" id="KW-0067">ATP-binding</keyword>
<dbReference type="EMBL" id="FOMQ01000017">
    <property type="protein sequence ID" value="SFE17784.1"/>
    <property type="molecule type" value="Genomic_DNA"/>
</dbReference>
<dbReference type="Proteomes" id="UP000199517">
    <property type="component" value="Unassembled WGS sequence"/>
</dbReference>
<evidence type="ECO:0000259" key="6">
    <source>
        <dbReference type="PROSITE" id="PS50893"/>
    </source>
</evidence>
<evidence type="ECO:0000313" key="7">
    <source>
        <dbReference type="EMBL" id="SFE17784.1"/>
    </source>
</evidence>
<protein>
    <submittedName>
        <fullName evidence="7">NitT/TauT family transport system ATP-binding protein</fullName>
    </submittedName>
</protein>
<dbReference type="AlphaFoldDB" id="A0A1I1YDX7"/>